<organism evidence="1 2">
    <name type="scientific">Lactobacillus phage ATCC 8014-B2</name>
    <dbReference type="NCBI Taxonomy" id="1225795"/>
    <lineage>
        <taxon>Viruses</taxon>
        <taxon>Duplodnaviria</taxon>
        <taxon>Heunggongvirae</taxon>
        <taxon>Uroviricota</taxon>
        <taxon>Caudoviricetes</taxon>
        <taxon>Tybeckvirinae</taxon>
        <taxon>Douglaswolinvirus</taxon>
        <taxon>Douglaswolinvirus B2</taxon>
    </lineage>
</organism>
<dbReference type="Proteomes" id="UP000008061">
    <property type="component" value="Segment"/>
</dbReference>
<dbReference type="EMBL" id="JX486088">
    <property type="protein sequence ID" value="AFU63165.1"/>
    <property type="molecule type" value="Genomic_DNA"/>
</dbReference>
<evidence type="ECO:0000313" key="2">
    <source>
        <dbReference type="Proteomes" id="UP000008061"/>
    </source>
</evidence>
<reference evidence="1 2" key="1">
    <citation type="journal article" date="2012" name="Appl. Environ. Microbiol.">
        <title>Characterization of Two Virulent Phages of Lactobacillus plantarum.</title>
        <authorList>
            <person name="Briggiler Marco M."/>
            <person name="Garneau J.E."/>
            <person name="Tremblay D."/>
            <person name="Quiberoni A."/>
            <person name="Moineau S."/>
        </authorList>
    </citation>
    <scope>NUCLEOTIDE SEQUENCE [LARGE SCALE GENOMIC DNA]</scope>
</reference>
<proteinExistence type="predicted"/>
<sequence length="114" mass="13471">MLGKSMKREDWRSGHHIKIEEDGDTVDELGYLFTFNKEDYNSEWKIYEPLLSKKSKNGLLLYYLDLEGRKKYCRVINDGNSYDIIDTDDWSMLVYNIDRDSLNLAIAEFGMERA</sequence>
<accession>K4I4G0</accession>
<name>K4I4G0_9CAUD</name>
<keyword evidence="2" id="KW-1185">Reference proteome</keyword>
<protein>
    <submittedName>
        <fullName evidence="1">Uncharacterized protein</fullName>
    </submittedName>
</protein>
<evidence type="ECO:0000313" key="1">
    <source>
        <dbReference type="EMBL" id="AFU63165.1"/>
    </source>
</evidence>
<gene>
    <name evidence="1" type="ORF">8014-B2_0098</name>
</gene>